<evidence type="ECO:0000313" key="12">
    <source>
        <dbReference type="Proteomes" id="UP000094455"/>
    </source>
</evidence>
<protein>
    <recommendedName>
        <fullName evidence="9">Signal peptidase subunit 3</fullName>
    </recommendedName>
</protein>
<dbReference type="PIRSF" id="PIRSF016089">
    <property type="entry name" value="SPC22"/>
    <property type="match status" value="1"/>
</dbReference>
<sequence length="182" mass="20585">MHSLAQRVSTWSSTLTTALFTVAVLMSVLTWVGSSTDGVQSLRVRNVQAQVSLKNTRNYGGTKTKPKENARFKFDLVADFSGVVDWNTKQVFAYVFVELDEPSAKEEESKLVVWDKILTDRSSMYINTKNVKSKYSVWDYAPDLHGRTGRFKLGYNVQPHIGPLIFGELDLNQTITFPDVKK</sequence>
<comment type="subcellular location">
    <subcellularLocation>
        <location evidence="1">Endoplasmic reticulum membrane</location>
        <topology evidence="1">Single-pass type II membrane protein</topology>
    </subcellularLocation>
</comment>
<comment type="similarity">
    <text evidence="2 9">Belongs to the SPCS3 family.</text>
</comment>
<dbReference type="PANTHER" id="PTHR12804">
    <property type="entry name" value="MICROSOMAL SIGNAL PEPTIDASE 23 KD SUBUNIT SPC22/23"/>
    <property type="match status" value="1"/>
</dbReference>
<evidence type="ECO:0000256" key="1">
    <source>
        <dbReference type="ARBA" id="ARBA00004648"/>
    </source>
</evidence>
<evidence type="ECO:0000313" key="11">
    <source>
        <dbReference type="EMBL" id="ODQ47846.1"/>
    </source>
</evidence>
<dbReference type="STRING" id="763406.A0A1E3NP21"/>
<dbReference type="OrthoDB" id="10261524at2759"/>
<proteinExistence type="inferred from homology"/>
<keyword evidence="3 10" id="KW-0812">Transmembrane</keyword>
<dbReference type="EMBL" id="KV454002">
    <property type="protein sequence ID" value="ODQ47846.1"/>
    <property type="molecule type" value="Genomic_DNA"/>
</dbReference>
<evidence type="ECO:0000256" key="8">
    <source>
        <dbReference type="ARBA" id="ARBA00045670"/>
    </source>
</evidence>
<keyword evidence="5" id="KW-0735">Signal-anchor</keyword>
<comment type="function">
    <text evidence="8">Essential component of the signal peptidase complex (SPC) which catalyzes the cleavage of N-terminal signal sequences from nascent proteins as they are translocated into the lumen of the endoplasmic reticulum. Essential for the SPC catalytic activity, possibly by stabilizing and positioning the active center of the complex close to the lumenal surface. Essential for viability.</text>
</comment>
<evidence type="ECO:0000256" key="9">
    <source>
        <dbReference type="PIRNR" id="PIRNR016089"/>
    </source>
</evidence>
<evidence type="ECO:0000256" key="3">
    <source>
        <dbReference type="ARBA" id="ARBA00022692"/>
    </source>
</evidence>
<dbReference type="GO" id="GO:0045047">
    <property type="term" value="P:protein targeting to ER"/>
    <property type="evidence" value="ECO:0007669"/>
    <property type="project" value="TreeGrafter"/>
</dbReference>
<evidence type="ECO:0000256" key="6">
    <source>
        <dbReference type="ARBA" id="ARBA00022989"/>
    </source>
</evidence>
<keyword evidence="12" id="KW-1185">Reference proteome</keyword>
<evidence type="ECO:0000256" key="4">
    <source>
        <dbReference type="ARBA" id="ARBA00022824"/>
    </source>
</evidence>
<reference evidence="11 12" key="1">
    <citation type="journal article" date="2016" name="Proc. Natl. Acad. Sci. U.S.A.">
        <title>Comparative genomics of biotechnologically important yeasts.</title>
        <authorList>
            <person name="Riley R."/>
            <person name="Haridas S."/>
            <person name="Wolfe K.H."/>
            <person name="Lopes M.R."/>
            <person name="Hittinger C.T."/>
            <person name="Goeker M."/>
            <person name="Salamov A.A."/>
            <person name="Wisecaver J.H."/>
            <person name="Long T.M."/>
            <person name="Calvey C.H."/>
            <person name="Aerts A.L."/>
            <person name="Barry K.W."/>
            <person name="Choi C."/>
            <person name="Clum A."/>
            <person name="Coughlan A.Y."/>
            <person name="Deshpande S."/>
            <person name="Douglass A.P."/>
            <person name="Hanson S.J."/>
            <person name="Klenk H.-P."/>
            <person name="LaButti K.M."/>
            <person name="Lapidus A."/>
            <person name="Lindquist E.A."/>
            <person name="Lipzen A.M."/>
            <person name="Meier-Kolthoff J.P."/>
            <person name="Ohm R.A."/>
            <person name="Otillar R.P."/>
            <person name="Pangilinan J.L."/>
            <person name="Peng Y."/>
            <person name="Rokas A."/>
            <person name="Rosa C.A."/>
            <person name="Scheuner C."/>
            <person name="Sibirny A.A."/>
            <person name="Slot J.C."/>
            <person name="Stielow J.B."/>
            <person name="Sun H."/>
            <person name="Kurtzman C.P."/>
            <person name="Blackwell M."/>
            <person name="Grigoriev I.V."/>
            <person name="Jeffries T.W."/>
        </authorList>
    </citation>
    <scope>NUCLEOTIDE SEQUENCE [LARGE SCALE GENOMIC DNA]</scope>
    <source>
        <strain evidence="11 12">NRRL Y-2026</strain>
    </source>
</reference>
<evidence type="ECO:0000256" key="10">
    <source>
        <dbReference type="SAM" id="Phobius"/>
    </source>
</evidence>
<evidence type="ECO:0000256" key="5">
    <source>
        <dbReference type="ARBA" id="ARBA00022968"/>
    </source>
</evidence>
<dbReference type="GeneID" id="30179387"/>
<dbReference type="Proteomes" id="UP000094455">
    <property type="component" value="Unassembled WGS sequence"/>
</dbReference>
<evidence type="ECO:0000256" key="7">
    <source>
        <dbReference type="ARBA" id="ARBA00023136"/>
    </source>
</evidence>
<dbReference type="PANTHER" id="PTHR12804:SF0">
    <property type="entry name" value="SIGNAL PEPTIDASE COMPLEX SUBUNIT 3"/>
    <property type="match status" value="1"/>
</dbReference>
<name>A0A1E3NP21_9ASCO</name>
<dbReference type="InterPro" id="IPR007653">
    <property type="entry name" value="SPC3"/>
</dbReference>
<dbReference type="GO" id="GO:0005787">
    <property type="term" value="C:signal peptidase complex"/>
    <property type="evidence" value="ECO:0007669"/>
    <property type="project" value="UniProtKB-UniRule"/>
</dbReference>
<accession>A0A1E3NP21</accession>
<keyword evidence="6 10" id="KW-1133">Transmembrane helix</keyword>
<dbReference type="RefSeq" id="XP_019018959.1">
    <property type="nucleotide sequence ID" value="XM_019162700.1"/>
</dbReference>
<feature type="transmembrane region" description="Helical" evidence="10">
    <location>
        <begin position="12"/>
        <end position="33"/>
    </location>
</feature>
<dbReference type="AlphaFoldDB" id="A0A1E3NP21"/>
<gene>
    <name evidence="11" type="ORF">PICMEDRAFT_31408</name>
</gene>
<organism evidence="11 12">
    <name type="scientific">Pichia membranifaciens NRRL Y-2026</name>
    <dbReference type="NCBI Taxonomy" id="763406"/>
    <lineage>
        <taxon>Eukaryota</taxon>
        <taxon>Fungi</taxon>
        <taxon>Dikarya</taxon>
        <taxon>Ascomycota</taxon>
        <taxon>Saccharomycotina</taxon>
        <taxon>Pichiomycetes</taxon>
        <taxon>Pichiales</taxon>
        <taxon>Pichiaceae</taxon>
        <taxon>Pichia</taxon>
    </lineage>
</organism>
<dbReference type="GO" id="GO:0006465">
    <property type="term" value="P:signal peptide processing"/>
    <property type="evidence" value="ECO:0007669"/>
    <property type="project" value="UniProtKB-UniRule"/>
</dbReference>
<dbReference type="Pfam" id="PF04573">
    <property type="entry name" value="SPC22"/>
    <property type="match status" value="1"/>
</dbReference>
<evidence type="ECO:0000256" key="2">
    <source>
        <dbReference type="ARBA" id="ARBA00009289"/>
    </source>
</evidence>
<keyword evidence="4 9" id="KW-0256">Endoplasmic reticulum</keyword>
<keyword evidence="7 9" id="KW-0472">Membrane</keyword>